<dbReference type="PROSITE" id="PS50172">
    <property type="entry name" value="BRCT"/>
    <property type="match status" value="1"/>
</dbReference>
<feature type="region of interest" description="Disordered" evidence="1">
    <location>
        <begin position="294"/>
        <end position="374"/>
    </location>
</feature>
<dbReference type="InterPro" id="IPR001357">
    <property type="entry name" value="BRCT_dom"/>
</dbReference>
<reference evidence="4" key="1">
    <citation type="submission" date="2024-06" db="EMBL/GenBank/DDBJ databases">
        <title>Multi-omics analyses provide insights into the biosynthesis of the anticancer antibiotic pleurotin in Hohenbuehelia grisea.</title>
        <authorList>
            <person name="Weaver J.A."/>
            <person name="Alberti F."/>
        </authorList>
    </citation>
    <scope>NUCLEOTIDE SEQUENCE [LARGE SCALE GENOMIC DNA]</scope>
    <source>
        <strain evidence="4">T-177</strain>
    </source>
</reference>
<dbReference type="SUPFAM" id="SSF52113">
    <property type="entry name" value="BRCT domain"/>
    <property type="match status" value="1"/>
</dbReference>
<dbReference type="InterPro" id="IPR036420">
    <property type="entry name" value="BRCT_dom_sf"/>
</dbReference>
<feature type="compositionally biased region" description="Low complexity" evidence="1">
    <location>
        <begin position="179"/>
        <end position="198"/>
    </location>
</feature>
<proteinExistence type="predicted"/>
<dbReference type="Pfam" id="PF16589">
    <property type="entry name" value="BRCT_2"/>
    <property type="match status" value="1"/>
</dbReference>
<dbReference type="Proteomes" id="UP001556367">
    <property type="component" value="Unassembled WGS sequence"/>
</dbReference>
<evidence type="ECO:0000313" key="4">
    <source>
        <dbReference type="Proteomes" id="UP001556367"/>
    </source>
</evidence>
<evidence type="ECO:0000256" key="1">
    <source>
        <dbReference type="SAM" id="MobiDB-lite"/>
    </source>
</evidence>
<feature type="domain" description="BRCT" evidence="2">
    <location>
        <begin position="400"/>
        <end position="471"/>
    </location>
</feature>
<sequence length="717" mass="78984">MDMDGQIFVEPDGTAICVFVDAGLQRRPALVRSLAKAGAEIKFSANDARFILTDPATDSGRTYIREWGDNTIVLEARWASKCIQAGRLLLEPDNWGGCLAQDDGLNGDEHALPTPRETPSDSAPTAHVASSQVPSNPRQASEERHRPSPELSNDSRSHATKSFADHETNGHATQSADAPSSSQMSQFPSQANHFFPNPSQSPMPPFQQMPQFMQGPNMTQNMLQTMSQNNMFNGMMPGMGNNMMQAMMQSNMGLAGAPHMLPMLMSMTSDPNFVAALVDTMNRQQMTPQQLLLPSSSQAPMSSGEHHNPASTSPDRERQRSPSASSSTAKSNQNKLKGKAKAHESPASDSESEVKASIARPQSAASSSSSNTPLSQAVSTNLFKIDGKPCRFFVQIDLGRRRDVAVAIKKYGGKIVNQPTDADYAILNQSTKSSGELLVRAAAADTPALRQAFVFDSIDQGRLLSTTPYLLDAPGAPVKKRKDRPPELNGSTKPRRTKAAKLKETTQSPAPLGEASSSTSKTPSPSPPPASDREKWNSNHYKYTDAEQAYALRYAQFRLEKDYTTSNTIIAKKLHEKMPHHTQTSWSNRLTGMRDEIDKIRKRIGIARRKRESQNEARRSASVLQPRNEPPSETSSDTRRSPLEEDFERICVFFYQGKAENLSDDESWQLLASQHQCQTETSWPEFYNRHHEKIYAQLQVWFGSQSEGDPGQGGSST</sequence>
<feature type="region of interest" description="Disordered" evidence="1">
    <location>
        <begin position="469"/>
        <end position="536"/>
    </location>
</feature>
<protein>
    <recommendedName>
        <fullName evidence="2">BRCT domain-containing protein</fullName>
    </recommendedName>
</protein>
<gene>
    <name evidence="3" type="ORF">HGRIS_007984</name>
</gene>
<feature type="compositionally biased region" description="Basic and acidic residues" evidence="1">
    <location>
        <begin position="304"/>
        <end position="320"/>
    </location>
</feature>
<keyword evidence="4" id="KW-1185">Reference proteome</keyword>
<feature type="compositionally biased region" description="Low complexity" evidence="1">
    <location>
        <begin position="356"/>
        <end position="374"/>
    </location>
</feature>
<comment type="caution">
    <text evidence="3">The sequence shown here is derived from an EMBL/GenBank/DDBJ whole genome shotgun (WGS) entry which is preliminary data.</text>
</comment>
<feature type="region of interest" description="Disordered" evidence="1">
    <location>
        <begin position="606"/>
        <end position="642"/>
    </location>
</feature>
<evidence type="ECO:0000259" key="2">
    <source>
        <dbReference type="PROSITE" id="PS50172"/>
    </source>
</evidence>
<dbReference type="Gene3D" id="3.40.50.10190">
    <property type="entry name" value="BRCT domain"/>
    <property type="match status" value="1"/>
</dbReference>
<feature type="compositionally biased region" description="Polar residues" evidence="1">
    <location>
        <begin position="120"/>
        <end position="139"/>
    </location>
</feature>
<dbReference type="EMBL" id="JASNQZ010000011">
    <property type="protein sequence ID" value="KAL0951270.1"/>
    <property type="molecule type" value="Genomic_DNA"/>
</dbReference>
<feature type="region of interest" description="Disordered" evidence="1">
    <location>
        <begin position="106"/>
        <end position="199"/>
    </location>
</feature>
<feature type="compositionally biased region" description="Low complexity" evidence="1">
    <location>
        <begin position="321"/>
        <end position="335"/>
    </location>
</feature>
<feature type="compositionally biased region" description="Basic and acidic residues" evidence="1">
    <location>
        <begin position="140"/>
        <end position="169"/>
    </location>
</feature>
<organism evidence="3 4">
    <name type="scientific">Hohenbuehelia grisea</name>
    <dbReference type="NCBI Taxonomy" id="104357"/>
    <lineage>
        <taxon>Eukaryota</taxon>
        <taxon>Fungi</taxon>
        <taxon>Dikarya</taxon>
        <taxon>Basidiomycota</taxon>
        <taxon>Agaricomycotina</taxon>
        <taxon>Agaricomycetes</taxon>
        <taxon>Agaricomycetidae</taxon>
        <taxon>Agaricales</taxon>
        <taxon>Pleurotineae</taxon>
        <taxon>Pleurotaceae</taxon>
        <taxon>Hohenbuehelia</taxon>
    </lineage>
</organism>
<evidence type="ECO:0000313" key="3">
    <source>
        <dbReference type="EMBL" id="KAL0951270.1"/>
    </source>
</evidence>
<accession>A0ABR3J714</accession>
<name>A0ABR3J714_9AGAR</name>